<evidence type="ECO:0000313" key="3">
    <source>
        <dbReference type="RefSeq" id="XP_014522109.1"/>
    </source>
</evidence>
<feature type="compositionally biased region" description="Polar residues" evidence="1">
    <location>
        <begin position="67"/>
        <end position="77"/>
    </location>
</feature>
<name>A0A1S3VVL7_VIGRR</name>
<feature type="non-terminal residue" evidence="3">
    <location>
        <position position="178"/>
    </location>
</feature>
<dbReference type="KEGG" id="vra:106778640"/>
<proteinExistence type="predicted"/>
<protein>
    <submittedName>
        <fullName evidence="3">Uncharacterized protein LOC106778640</fullName>
    </submittedName>
</protein>
<organism evidence="2 3">
    <name type="scientific">Vigna radiata var. radiata</name>
    <name type="common">Mung bean</name>
    <name type="synonym">Phaseolus aureus</name>
    <dbReference type="NCBI Taxonomy" id="3916"/>
    <lineage>
        <taxon>Eukaryota</taxon>
        <taxon>Viridiplantae</taxon>
        <taxon>Streptophyta</taxon>
        <taxon>Embryophyta</taxon>
        <taxon>Tracheophyta</taxon>
        <taxon>Spermatophyta</taxon>
        <taxon>Magnoliopsida</taxon>
        <taxon>eudicotyledons</taxon>
        <taxon>Gunneridae</taxon>
        <taxon>Pentapetalae</taxon>
        <taxon>rosids</taxon>
        <taxon>fabids</taxon>
        <taxon>Fabales</taxon>
        <taxon>Fabaceae</taxon>
        <taxon>Papilionoideae</taxon>
        <taxon>50 kb inversion clade</taxon>
        <taxon>NPAAA clade</taxon>
        <taxon>indigoferoid/millettioid clade</taxon>
        <taxon>Phaseoleae</taxon>
        <taxon>Vigna</taxon>
    </lineage>
</organism>
<dbReference type="OrthoDB" id="1731207at2759"/>
<feature type="compositionally biased region" description="Basic and acidic residues" evidence="1">
    <location>
        <begin position="51"/>
        <end position="65"/>
    </location>
</feature>
<evidence type="ECO:0000256" key="1">
    <source>
        <dbReference type="SAM" id="MobiDB-lite"/>
    </source>
</evidence>
<feature type="region of interest" description="Disordered" evidence="1">
    <location>
        <begin position="1"/>
        <end position="30"/>
    </location>
</feature>
<dbReference type="AlphaFoldDB" id="A0A1S3VVL7"/>
<feature type="compositionally biased region" description="Polar residues" evidence="1">
    <location>
        <begin position="1"/>
        <end position="15"/>
    </location>
</feature>
<dbReference type="Proteomes" id="UP000087766">
    <property type="component" value="Unplaced"/>
</dbReference>
<accession>A0A1S3VVL7</accession>
<dbReference type="RefSeq" id="XP_014522109.1">
    <property type="nucleotide sequence ID" value="XM_014666623.1"/>
</dbReference>
<feature type="compositionally biased region" description="Basic and acidic residues" evidence="1">
    <location>
        <begin position="16"/>
        <end position="30"/>
    </location>
</feature>
<gene>
    <name evidence="3" type="primary">LOC106778640</name>
</gene>
<reference evidence="3" key="1">
    <citation type="submission" date="2025-08" db="UniProtKB">
        <authorList>
            <consortium name="RefSeq"/>
        </authorList>
    </citation>
    <scope>IDENTIFICATION</scope>
    <source>
        <tissue evidence="3">Leaf</tissue>
    </source>
</reference>
<dbReference type="GeneID" id="106778640"/>
<sequence length="178" mass="21380">MSQSSVQGSLKPNSESSRREEIEQKFQQRDREISELKEMIGQLLVNQNKGKRIEGTSSRRKDYHGDTFSSPSENEQYSSHHNDYHYQIPPRRNHRVRDHHPREPKIDLPSFHGKDDVEEYLEWEMKVEQLFECHQIDDEKRVTMASLSFQGYALYWWAALVKDLRLRHLPPIRYWNEL</sequence>
<keyword evidence="2" id="KW-1185">Reference proteome</keyword>
<feature type="region of interest" description="Disordered" evidence="1">
    <location>
        <begin position="49"/>
        <end position="111"/>
    </location>
</feature>
<evidence type="ECO:0000313" key="2">
    <source>
        <dbReference type="Proteomes" id="UP000087766"/>
    </source>
</evidence>